<evidence type="ECO:0000313" key="1">
    <source>
        <dbReference type="EMBL" id="KAI0088567.1"/>
    </source>
</evidence>
<dbReference type="Proteomes" id="UP001055072">
    <property type="component" value="Unassembled WGS sequence"/>
</dbReference>
<name>A0ACB8U2H6_9APHY</name>
<sequence>MSEGDLGEVRTSMGALLIGGLISAFLTGIGVAQAYFYWRVYPKDRWSVKSIVLIISVMDFVHTIFVCIANWSYLIEGFGNRDFDHIMWSIGATVTLTALVTFLSHCFFVHRIYVVSRGKKLLPIMLGLLSCFRLAAALVSTVQMITIGSFRAFVADYSWVFTMGLSTAATLDVLITGALCYYLRQSKSGFVTMNEIIDVLIRYTVETGMITCIAAIISLICWLVMPHNLIFLTMHFTICKFYSNCFLATLNSRATLRARSQSTSSSEKNSSVLGDMLSGGSRRPHSAAVVHTYGAPRPSLEFANSKMLQIKIEKSVSREVDGEITEVNLGSYGESSPLESAFSSRRNSDHTEYMEDRSDIV</sequence>
<dbReference type="EMBL" id="MU274913">
    <property type="protein sequence ID" value="KAI0088567.1"/>
    <property type="molecule type" value="Genomic_DNA"/>
</dbReference>
<reference evidence="1" key="1">
    <citation type="journal article" date="2021" name="Environ. Microbiol.">
        <title>Gene family expansions and transcriptome signatures uncover fungal adaptations to wood decay.</title>
        <authorList>
            <person name="Hage H."/>
            <person name="Miyauchi S."/>
            <person name="Viragh M."/>
            <person name="Drula E."/>
            <person name="Min B."/>
            <person name="Chaduli D."/>
            <person name="Navarro D."/>
            <person name="Favel A."/>
            <person name="Norest M."/>
            <person name="Lesage-Meessen L."/>
            <person name="Balint B."/>
            <person name="Merenyi Z."/>
            <person name="de Eugenio L."/>
            <person name="Morin E."/>
            <person name="Martinez A.T."/>
            <person name="Baldrian P."/>
            <person name="Stursova M."/>
            <person name="Martinez M.J."/>
            <person name="Novotny C."/>
            <person name="Magnuson J.K."/>
            <person name="Spatafora J.W."/>
            <person name="Maurice S."/>
            <person name="Pangilinan J."/>
            <person name="Andreopoulos W."/>
            <person name="LaButti K."/>
            <person name="Hundley H."/>
            <person name="Na H."/>
            <person name="Kuo A."/>
            <person name="Barry K."/>
            <person name="Lipzen A."/>
            <person name="Henrissat B."/>
            <person name="Riley R."/>
            <person name="Ahrendt S."/>
            <person name="Nagy L.G."/>
            <person name="Grigoriev I.V."/>
            <person name="Martin F."/>
            <person name="Rosso M.N."/>
        </authorList>
    </citation>
    <scope>NUCLEOTIDE SEQUENCE</scope>
    <source>
        <strain evidence="1">CBS 384.51</strain>
    </source>
</reference>
<proteinExistence type="predicted"/>
<comment type="caution">
    <text evidence="1">The sequence shown here is derived from an EMBL/GenBank/DDBJ whole genome shotgun (WGS) entry which is preliminary data.</text>
</comment>
<accession>A0ACB8U2H6</accession>
<gene>
    <name evidence="1" type="ORF">BDY19DRAFT_993953</name>
</gene>
<protein>
    <submittedName>
        <fullName evidence="1">Uncharacterized protein</fullName>
    </submittedName>
</protein>
<evidence type="ECO:0000313" key="2">
    <source>
        <dbReference type="Proteomes" id="UP001055072"/>
    </source>
</evidence>
<keyword evidence="2" id="KW-1185">Reference proteome</keyword>
<organism evidence="1 2">
    <name type="scientific">Irpex rosettiformis</name>
    <dbReference type="NCBI Taxonomy" id="378272"/>
    <lineage>
        <taxon>Eukaryota</taxon>
        <taxon>Fungi</taxon>
        <taxon>Dikarya</taxon>
        <taxon>Basidiomycota</taxon>
        <taxon>Agaricomycotina</taxon>
        <taxon>Agaricomycetes</taxon>
        <taxon>Polyporales</taxon>
        <taxon>Irpicaceae</taxon>
        <taxon>Irpex</taxon>
    </lineage>
</organism>